<dbReference type="InterPro" id="IPR007047">
    <property type="entry name" value="Flp_Fap"/>
</dbReference>
<dbReference type="AlphaFoldDB" id="A0A2N5DEF0"/>
<dbReference type="Pfam" id="PF04964">
    <property type="entry name" value="Flp_Fap"/>
    <property type="match status" value="1"/>
</dbReference>
<accession>A0A2N5DEF0</accession>
<keyword evidence="1" id="KW-1133">Transmembrane helix</keyword>
<comment type="caution">
    <text evidence="2">The sequence shown here is derived from an EMBL/GenBank/DDBJ whole genome shotgun (WGS) entry which is preliminary data.</text>
</comment>
<dbReference type="RefSeq" id="WP_101718663.1">
    <property type="nucleotide sequence ID" value="NZ_PJRS01000023.1"/>
</dbReference>
<feature type="transmembrane region" description="Helical" evidence="1">
    <location>
        <begin position="20"/>
        <end position="39"/>
    </location>
</feature>
<dbReference type="EMBL" id="PJRS01000023">
    <property type="protein sequence ID" value="PLR24433.1"/>
    <property type="molecule type" value="Genomic_DNA"/>
</dbReference>
<keyword evidence="1" id="KW-0812">Transmembrane</keyword>
<keyword evidence="1" id="KW-0472">Membrane</keyword>
<sequence>MARLIGRFLQDDRGATAIEYGLIAALISVVVVAVVPLLGPPLEALFEGAGNRLESAGK</sequence>
<evidence type="ECO:0000313" key="2">
    <source>
        <dbReference type="EMBL" id="PLR24433.1"/>
    </source>
</evidence>
<keyword evidence="3" id="KW-1185">Reference proteome</keyword>
<evidence type="ECO:0000256" key="1">
    <source>
        <dbReference type="SAM" id="Phobius"/>
    </source>
</evidence>
<reference evidence="2 3" key="1">
    <citation type="submission" date="2017-12" db="EMBL/GenBank/DDBJ databases">
        <title>The genome sequence of Caulobacter sp. 410.</title>
        <authorList>
            <person name="Gao J."/>
            <person name="Mao X."/>
            <person name="Sun J."/>
        </authorList>
    </citation>
    <scope>NUCLEOTIDE SEQUENCE [LARGE SCALE GENOMIC DNA]</scope>
    <source>
        <strain evidence="2 3">410</strain>
    </source>
</reference>
<evidence type="ECO:0000313" key="3">
    <source>
        <dbReference type="Proteomes" id="UP000234479"/>
    </source>
</evidence>
<organism evidence="2 3">
    <name type="scientific">Caulobacter zeae</name>
    <dbReference type="NCBI Taxonomy" id="2055137"/>
    <lineage>
        <taxon>Bacteria</taxon>
        <taxon>Pseudomonadati</taxon>
        <taxon>Pseudomonadota</taxon>
        <taxon>Alphaproteobacteria</taxon>
        <taxon>Caulobacterales</taxon>
        <taxon>Caulobacteraceae</taxon>
        <taxon>Caulobacter</taxon>
    </lineage>
</organism>
<proteinExistence type="predicted"/>
<gene>
    <name evidence="2" type="ORF">SGCZBJ_14280</name>
</gene>
<protein>
    <submittedName>
        <fullName evidence="2">Flp family type IVb pilin</fullName>
    </submittedName>
</protein>
<name>A0A2N5DEF0_9CAUL</name>
<dbReference type="Proteomes" id="UP000234479">
    <property type="component" value="Unassembled WGS sequence"/>
</dbReference>